<evidence type="ECO:0000313" key="2">
    <source>
        <dbReference type="Proteomes" id="UP001550044"/>
    </source>
</evidence>
<evidence type="ECO:0000313" key="1">
    <source>
        <dbReference type="EMBL" id="MET8438926.1"/>
    </source>
</evidence>
<proteinExistence type="predicted"/>
<dbReference type="RefSeq" id="WP_356674242.1">
    <property type="nucleotide sequence ID" value="NZ_JBEXEF010000168.1"/>
</dbReference>
<dbReference type="Pfam" id="PF19817">
    <property type="entry name" value="DUF6300"/>
    <property type="match status" value="1"/>
</dbReference>
<accession>A0ABV2UM59</accession>
<keyword evidence="2" id="KW-1185">Reference proteome</keyword>
<dbReference type="Proteomes" id="UP001550044">
    <property type="component" value="Unassembled WGS sequence"/>
</dbReference>
<comment type="caution">
    <text evidence="1">The sequence shown here is derived from an EMBL/GenBank/DDBJ whole genome shotgun (WGS) entry which is preliminary data.</text>
</comment>
<organism evidence="1 2">
    <name type="scientific">Streptomyces sp. 900116325</name>
    <dbReference type="NCBI Taxonomy" id="3154295"/>
    <lineage>
        <taxon>Bacteria</taxon>
        <taxon>Bacillati</taxon>
        <taxon>Actinomycetota</taxon>
        <taxon>Actinomycetes</taxon>
        <taxon>Kitasatosporales</taxon>
        <taxon>Streptomycetaceae</taxon>
        <taxon>Streptomyces</taxon>
    </lineage>
</organism>
<gene>
    <name evidence="1" type="ORF">ABZV61_40940</name>
</gene>
<dbReference type="EMBL" id="JBEXIP010000077">
    <property type="protein sequence ID" value="MET8438926.1"/>
    <property type="molecule type" value="Genomic_DNA"/>
</dbReference>
<sequence length="135" mass="14898">MSEEDDEIVLQLADPPNCPRCGGPGPVSAQFSHSWTNARGEEVPGIREAMLCPVCDRDEPAADKLLAFFAVHNTLEPSELETFHDLAAAWVQVARARQVDQQRLADEFERSRSGELKTAVRLPGLISVGRASAWW</sequence>
<dbReference type="InterPro" id="IPR046267">
    <property type="entry name" value="DUF6300"/>
</dbReference>
<reference evidence="1 2" key="1">
    <citation type="submission" date="2024-06" db="EMBL/GenBank/DDBJ databases">
        <title>The Natural Products Discovery Center: Release of the First 8490 Sequenced Strains for Exploring Actinobacteria Biosynthetic Diversity.</title>
        <authorList>
            <person name="Kalkreuter E."/>
            <person name="Kautsar S.A."/>
            <person name="Yang D."/>
            <person name="Bader C.D."/>
            <person name="Teijaro C.N."/>
            <person name="Fluegel L."/>
            <person name="Davis C.M."/>
            <person name="Simpson J.R."/>
            <person name="Lauterbach L."/>
            <person name="Steele A.D."/>
            <person name="Gui C."/>
            <person name="Meng S."/>
            <person name="Li G."/>
            <person name="Viehrig K."/>
            <person name="Ye F."/>
            <person name="Su P."/>
            <person name="Kiefer A.F."/>
            <person name="Nichols A."/>
            <person name="Cepeda A.J."/>
            <person name="Yan W."/>
            <person name="Fan B."/>
            <person name="Jiang Y."/>
            <person name="Adhikari A."/>
            <person name="Zheng C.-J."/>
            <person name="Schuster L."/>
            <person name="Cowan T.M."/>
            <person name="Smanski M.J."/>
            <person name="Chevrette M.G."/>
            <person name="De Carvalho L.P.S."/>
            <person name="Shen B."/>
        </authorList>
    </citation>
    <scope>NUCLEOTIDE SEQUENCE [LARGE SCALE GENOMIC DNA]</scope>
    <source>
        <strain evidence="1 2">NPDC005137</strain>
    </source>
</reference>
<name>A0ABV2UM59_9ACTN</name>
<protein>
    <submittedName>
        <fullName evidence="1">DUF6300 family protein</fullName>
    </submittedName>
</protein>